<dbReference type="PROSITE" id="PS51340">
    <property type="entry name" value="MOSC"/>
    <property type="match status" value="1"/>
</dbReference>
<protein>
    <submittedName>
        <fullName evidence="2">MOSC N-terminal beta barrel domain-containing protein</fullName>
    </submittedName>
</protein>
<dbReference type="SUPFAM" id="SSF141673">
    <property type="entry name" value="MOSC N-terminal domain-like"/>
    <property type="match status" value="1"/>
</dbReference>
<dbReference type="InterPro" id="IPR011037">
    <property type="entry name" value="Pyrv_Knase-like_insert_dom_sf"/>
</dbReference>
<dbReference type="Pfam" id="PF03473">
    <property type="entry name" value="MOSC"/>
    <property type="match status" value="1"/>
</dbReference>
<dbReference type="PANTHER" id="PTHR14237">
    <property type="entry name" value="MOLYBDOPTERIN COFACTOR SULFURASE MOSC"/>
    <property type="match status" value="1"/>
</dbReference>
<evidence type="ECO:0000259" key="1">
    <source>
        <dbReference type="PROSITE" id="PS51340"/>
    </source>
</evidence>
<dbReference type="SUPFAM" id="SSF50800">
    <property type="entry name" value="PK beta-barrel domain-like"/>
    <property type="match status" value="1"/>
</dbReference>
<gene>
    <name evidence="2" type="ORF">QC825_12610</name>
</gene>
<dbReference type="PANTHER" id="PTHR14237:SF19">
    <property type="entry name" value="MITOCHONDRIAL AMIDOXIME REDUCING COMPONENT 1"/>
    <property type="match status" value="1"/>
</dbReference>
<proteinExistence type="predicted"/>
<comment type="caution">
    <text evidence="2">The sequence shown here is derived from an EMBL/GenBank/DDBJ whole genome shotgun (WGS) entry which is preliminary data.</text>
</comment>
<keyword evidence="3" id="KW-1185">Reference proteome</keyword>
<dbReference type="Proteomes" id="UP001269375">
    <property type="component" value="Unassembled WGS sequence"/>
</dbReference>
<dbReference type="Pfam" id="PF03476">
    <property type="entry name" value="MOSC_N"/>
    <property type="match status" value="1"/>
</dbReference>
<dbReference type="InterPro" id="IPR005303">
    <property type="entry name" value="MOCOS_middle"/>
</dbReference>
<evidence type="ECO:0000313" key="3">
    <source>
        <dbReference type="Proteomes" id="UP001269375"/>
    </source>
</evidence>
<name>A0ABU1GXY0_9GAMM</name>
<dbReference type="InterPro" id="IPR005302">
    <property type="entry name" value="MoCF_Sase_C"/>
</dbReference>
<evidence type="ECO:0000313" key="2">
    <source>
        <dbReference type="EMBL" id="MDR5896910.1"/>
    </source>
</evidence>
<reference evidence="2 3" key="1">
    <citation type="submission" date="2023-04" db="EMBL/GenBank/DDBJ databases">
        <title>A long-awaited taxogenomic arrangement of the family Halomonadaceae.</title>
        <authorList>
            <person name="De La Haba R."/>
            <person name="Chuvochina M."/>
            <person name="Wittouck S."/>
            <person name="Arahal D.R."/>
            <person name="Sanchez-Porro C."/>
            <person name="Hugenholtz P."/>
            <person name="Ventosa A."/>
        </authorList>
    </citation>
    <scope>NUCLEOTIDE SEQUENCE [LARGE SCALE GENOMIC DNA]</scope>
    <source>
        <strain evidence="2 3">DSM 22428</strain>
    </source>
</reference>
<organism evidence="2 3">
    <name type="scientific">Larsenimonas suaedae</name>
    <dbReference type="NCBI Taxonomy" id="1851019"/>
    <lineage>
        <taxon>Bacteria</taxon>
        <taxon>Pseudomonadati</taxon>
        <taxon>Pseudomonadota</taxon>
        <taxon>Gammaproteobacteria</taxon>
        <taxon>Oceanospirillales</taxon>
        <taxon>Halomonadaceae</taxon>
        <taxon>Larsenimonas</taxon>
    </lineage>
</organism>
<sequence length="283" mass="30451">MAEVSALYIYPVKSMAGVALESAELTREGLALDRRWMVITETSGQFMSQRVCPAMATLTASVVGECLVLSDARGETFELSTTAHGPTVEATLFKERVTGIDQGDEVGRWLTERLGAHKGEALRLIRVPENNQRRVEPDVLKADEVHRTGFADGFPFLVAFEASLEALNARIGVESPLSMNRFRPNIVLKGHELAAWSEHGVTGVAACHGQYVLRLCKPCKRCKITTVDQALGVVAGKEPLKTLATMGNVDQTGAFFGENAVLEHGAGYVINVGDAIVLDGGGQ</sequence>
<feature type="domain" description="MOSC" evidence="1">
    <location>
        <begin position="132"/>
        <end position="279"/>
    </location>
</feature>
<dbReference type="RefSeq" id="WP_251593699.1">
    <property type="nucleotide sequence ID" value="NZ_JAMLJI010000003.1"/>
</dbReference>
<dbReference type="EMBL" id="JARWAO010000007">
    <property type="protein sequence ID" value="MDR5896910.1"/>
    <property type="molecule type" value="Genomic_DNA"/>
</dbReference>
<accession>A0ABU1GXY0</accession>